<organism evidence="2 3">
    <name type="scientific">Tritrichomonas musculus</name>
    <dbReference type="NCBI Taxonomy" id="1915356"/>
    <lineage>
        <taxon>Eukaryota</taxon>
        <taxon>Metamonada</taxon>
        <taxon>Parabasalia</taxon>
        <taxon>Tritrichomonadida</taxon>
        <taxon>Tritrichomonadidae</taxon>
        <taxon>Tritrichomonas</taxon>
    </lineage>
</organism>
<dbReference type="Proteomes" id="UP001470230">
    <property type="component" value="Unassembled WGS sequence"/>
</dbReference>
<evidence type="ECO:0000313" key="2">
    <source>
        <dbReference type="EMBL" id="KAK8885089.1"/>
    </source>
</evidence>
<feature type="region of interest" description="Disordered" evidence="1">
    <location>
        <begin position="58"/>
        <end position="78"/>
    </location>
</feature>
<evidence type="ECO:0000256" key="1">
    <source>
        <dbReference type="SAM" id="MobiDB-lite"/>
    </source>
</evidence>
<accession>A0ABR2K1U7</accession>
<feature type="compositionally biased region" description="Basic residues" evidence="1">
    <location>
        <begin position="1"/>
        <end position="16"/>
    </location>
</feature>
<proteinExistence type="predicted"/>
<dbReference type="EMBL" id="JAPFFF010000008">
    <property type="protein sequence ID" value="KAK8885089.1"/>
    <property type="molecule type" value="Genomic_DNA"/>
</dbReference>
<feature type="region of interest" description="Disordered" evidence="1">
    <location>
        <begin position="1"/>
        <end position="35"/>
    </location>
</feature>
<sequence>MKKGKRSKKKNQKKAPKTREIEEEEDYSDSKHTKAIEIPDELSIDRLLETRKTEISNFQINSPTKDDTSDFSSEEPEFKPPMAVTKYVPRDGSTFEFSQGNFPFRIFEILECPEIASTHCIPMIKEWEWLSLKYNSDSVLPNATLLFSLIQELILKKSDEVGKVFIEYLSLFPKNSIEEFDTWFDFVREAMHSSVQSVAYLLAIDFSLFNFQSDDDRENALDKTILLNISAMICPAISENNMYGLTLYRLRETLKSNTFSEKQIKYYIDTSIDLVLDIPISNISLIVSKFPLEGSGVDIIYNFTVQMALYFLLNEQLAIENPTIDDLAKEIKNLKSLCESSNDDDIIKASSVLALSERAVVTGIKLGYVKDAVFQLMIRNMKFSINSSDPGVLTSLKEQIHMTRTQFETLYQTQSILDTINRNT</sequence>
<gene>
    <name evidence="2" type="ORF">M9Y10_044218</name>
</gene>
<comment type="caution">
    <text evidence="2">The sequence shown here is derived from an EMBL/GenBank/DDBJ whole genome shotgun (WGS) entry which is preliminary data.</text>
</comment>
<protein>
    <submittedName>
        <fullName evidence="2">Uncharacterized protein</fullName>
    </submittedName>
</protein>
<reference evidence="2 3" key="1">
    <citation type="submission" date="2024-04" db="EMBL/GenBank/DDBJ databases">
        <title>Tritrichomonas musculus Genome.</title>
        <authorList>
            <person name="Alves-Ferreira E."/>
            <person name="Grigg M."/>
            <person name="Lorenzi H."/>
            <person name="Galac M."/>
        </authorList>
    </citation>
    <scope>NUCLEOTIDE SEQUENCE [LARGE SCALE GENOMIC DNA]</scope>
    <source>
        <strain evidence="2 3">EAF2021</strain>
    </source>
</reference>
<evidence type="ECO:0000313" key="3">
    <source>
        <dbReference type="Proteomes" id="UP001470230"/>
    </source>
</evidence>
<keyword evidence="3" id="KW-1185">Reference proteome</keyword>
<name>A0ABR2K1U7_9EUKA</name>